<sequence length="81" mass="9414">MSATSVVCNKRQWCARDCYHSLEHESKYCGQDKRDGRSCINEGKTVMAKCELITLKPVTNHEPQDRTLSAWSDVIRRNRDR</sequence>
<reference evidence="1" key="1">
    <citation type="journal article" date="2015" name="Nature">
        <title>Complex archaea that bridge the gap between prokaryotes and eukaryotes.</title>
        <authorList>
            <person name="Spang A."/>
            <person name="Saw J.H."/>
            <person name="Jorgensen S.L."/>
            <person name="Zaremba-Niedzwiedzka K."/>
            <person name="Martijn J."/>
            <person name="Lind A.E."/>
            <person name="van Eijk R."/>
            <person name="Schleper C."/>
            <person name="Guy L."/>
            <person name="Ettema T.J."/>
        </authorList>
    </citation>
    <scope>NUCLEOTIDE SEQUENCE</scope>
</reference>
<comment type="caution">
    <text evidence="1">The sequence shown here is derived from an EMBL/GenBank/DDBJ whole genome shotgun (WGS) entry which is preliminary data.</text>
</comment>
<dbReference type="EMBL" id="LAZR01012824">
    <property type="protein sequence ID" value="KKM24928.1"/>
    <property type="molecule type" value="Genomic_DNA"/>
</dbReference>
<accession>A0A0F9KS18</accession>
<protein>
    <submittedName>
        <fullName evidence="1">Uncharacterized protein</fullName>
    </submittedName>
</protein>
<name>A0A0F9KS18_9ZZZZ</name>
<organism evidence="1">
    <name type="scientific">marine sediment metagenome</name>
    <dbReference type="NCBI Taxonomy" id="412755"/>
    <lineage>
        <taxon>unclassified sequences</taxon>
        <taxon>metagenomes</taxon>
        <taxon>ecological metagenomes</taxon>
    </lineage>
</organism>
<proteinExistence type="predicted"/>
<evidence type="ECO:0000313" key="1">
    <source>
        <dbReference type="EMBL" id="KKM24928.1"/>
    </source>
</evidence>
<dbReference type="AlphaFoldDB" id="A0A0F9KS18"/>
<gene>
    <name evidence="1" type="ORF">LCGC14_1600220</name>
</gene>